<dbReference type="RefSeq" id="WP_023431089.1">
    <property type="nucleotide sequence ID" value="NZ_AWXZ01000015.1"/>
</dbReference>
<dbReference type="PATRIC" id="fig|631454.5.peg.930"/>
<dbReference type="eggNOG" id="COG3197">
    <property type="taxonomic scope" value="Bacteria"/>
</dbReference>
<dbReference type="PANTHER" id="PTHR41532">
    <property type="entry name" value="FIXS PROTEIN"/>
    <property type="match status" value="1"/>
</dbReference>
<keyword evidence="1" id="KW-0812">Transmembrane</keyword>
<sequence length="56" mass="6107">MEALFFLIPVALGLGLAGLAAFLWSLKSRQFDDLDGAAWRAIMDDDVAPPHRRHGG</sequence>
<accession>V4TKU5</accession>
<protein>
    <submittedName>
        <fullName evidence="2">Type cbb3 cytochrome oxidase biogenesis protein CcoS, involved in heme b insertion</fullName>
    </submittedName>
</protein>
<keyword evidence="1" id="KW-1133">Transmembrane helix</keyword>
<dbReference type="InterPro" id="IPR004714">
    <property type="entry name" value="Cyt_oxidase_maturation_cbb3"/>
</dbReference>
<evidence type="ECO:0000313" key="3">
    <source>
        <dbReference type="Proteomes" id="UP000017819"/>
    </source>
</evidence>
<keyword evidence="3" id="KW-1185">Reference proteome</keyword>
<keyword evidence="1" id="KW-0472">Membrane</keyword>
<dbReference type="Pfam" id="PF03597">
    <property type="entry name" value="FixS"/>
    <property type="match status" value="1"/>
</dbReference>
<dbReference type="OrthoDB" id="9802763at2"/>
<feature type="transmembrane region" description="Helical" evidence="1">
    <location>
        <begin position="6"/>
        <end position="26"/>
    </location>
</feature>
<dbReference type="Proteomes" id="UP000017819">
    <property type="component" value="Unassembled WGS sequence"/>
</dbReference>
<dbReference type="AlphaFoldDB" id="V4TKU5"/>
<reference evidence="2 3" key="1">
    <citation type="journal article" date="2014" name="Genome Announc.">
        <title>Draft Genome Sequence of Lutibaculum baratangense Strain AMV1T, Isolated from a Mud Volcano in Andamans, India.</title>
        <authorList>
            <person name="Singh A."/>
            <person name="Sreenivas A."/>
            <person name="Sathyanarayana Reddy G."/>
            <person name="Pinnaka A.K."/>
            <person name="Shivaji S."/>
        </authorList>
    </citation>
    <scope>NUCLEOTIDE SEQUENCE [LARGE SCALE GENOMIC DNA]</scope>
    <source>
        <strain evidence="2 3">AMV1</strain>
    </source>
</reference>
<name>V4TKU5_9HYPH</name>
<evidence type="ECO:0000313" key="2">
    <source>
        <dbReference type="EMBL" id="ESR26443.1"/>
    </source>
</evidence>
<dbReference type="STRING" id="631454.N177_0943"/>
<comment type="caution">
    <text evidence="2">The sequence shown here is derived from an EMBL/GenBank/DDBJ whole genome shotgun (WGS) entry which is preliminary data.</text>
</comment>
<dbReference type="NCBIfam" id="TIGR00847">
    <property type="entry name" value="ccoS"/>
    <property type="match status" value="1"/>
</dbReference>
<organism evidence="2 3">
    <name type="scientific">Lutibaculum baratangense AMV1</name>
    <dbReference type="NCBI Taxonomy" id="631454"/>
    <lineage>
        <taxon>Bacteria</taxon>
        <taxon>Pseudomonadati</taxon>
        <taxon>Pseudomonadota</taxon>
        <taxon>Alphaproteobacteria</taxon>
        <taxon>Hyphomicrobiales</taxon>
        <taxon>Tepidamorphaceae</taxon>
        <taxon>Lutibaculum</taxon>
    </lineage>
</organism>
<evidence type="ECO:0000256" key="1">
    <source>
        <dbReference type="SAM" id="Phobius"/>
    </source>
</evidence>
<dbReference type="EMBL" id="AWXZ01000015">
    <property type="protein sequence ID" value="ESR26443.1"/>
    <property type="molecule type" value="Genomic_DNA"/>
</dbReference>
<dbReference type="PANTHER" id="PTHR41532:SF1">
    <property type="entry name" value="FIXS PROTEIN"/>
    <property type="match status" value="1"/>
</dbReference>
<proteinExistence type="predicted"/>
<gene>
    <name evidence="2" type="ORF">N177_0943</name>
</gene>